<dbReference type="AlphaFoldDB" id="A0AAD4MJM4"/>
<dbReference type="EMBL" id="JAKKPZ010000359">
    <property type="protein sequence ID" value="KAI1695970.1"/>
    <property type="molecule type" value="Genomic_DNA"/>
</dbReference>
<dbReference type="Pfam" id="PF01965">
    <property type="entry name" value="DJ-1_PfpI"/>
    <property type="match status" value="1"/>
</dbReference>
<reference evidence="2" key="1">
    <citation type="submission" date="2022-01" db="EMBL/GenBank/DDBJ databases">
        <title>Genome Sequence Resource for Two Populations of Ditylenchus destructor, the Migratory Endoparasitic Phytonematode.</title>
        <authorList>
            <person name="Zhang H."/>
            <person name="Lin R."/>
            <person name="Xie B."/>
        </authorList>
    </citation>
    <scope>NUCLEOTIDE SEQUENCE</scope>
    <source>
        <strain evidence="2">BazhouSP</strain>
    </source>
</reference>
<evidence type="ECO:0000313" key="2">
    <source>
        <dbReference type="EMBL" id="KAI1695970.1"/>
    </source>
</evidence>
<comment type="caution">
    <text evidence="2">The sequence shown here is derived from an EMBL/GenBank/DDBJ whole genome shotgun (WGS) entry which is preliminary data.</text>
</comment>
<dbReference type="CDD" id="cd03139">
    <property type="entry name" value="GATase1_PfpI_2"/>
    <property type="match status" value="1"/>
</dbReference>
<name>A0AAD4MJM4_9BILA</name>
<evidence type="ECO:0000259" key="1">
    <source>
        <dbReference type="Pfam" id="PF01965"/>
    </source>
</evidence>
<evidence type="ECO:0000313" key="3">
    <source>
        <dbReference type="Proteomes" id="UP001201812"/>
    </source>
</evidence>
<feature type="domain" description="DJ-1/PfpI" evidence="1">
    <location>
        <begin position="5"/>
        <end position="164"/>
    </location>
</feature>
<dbReference type="PANTHER" id="PTHR43130">
    <property type="entry name" value="ARAC-FAMILY TRANSCRIPTIONAL REGULATOR"/>
    <property type="match status" value="1"/>
</dbReference>
<keyword evidence="3" id="KW-1185">Reference proteome</keyword>
<organism evidence="2 3">
    <name type="scientific">Ditylenchus destructor</name>
    <dbReference type="NCBI Taxonomy" id="166010"/>
    <lineage>
        <taxon>Eukaryota</taxon>
        <taxon>Metazoa</taxon>
        <taxon>Ecdysozoa</taxon>
        <taxon>Nematoda</taxon>
        <taxon>Chromadorea</taxon>
        <taxon>Rhabditida</taxon>
        <taxon>Tylenchina</taxon>
        <taxon>Tylenchomorpha</taxon>
        <taxon>Sphaerularioidea</taxon>
        <taxon>Anguinidae</taxon>
        <taxon>Anguininae</taxon>
        <taxon>Ditylenchus</taxon>
    </lineage>
</organism>
<dbReference type="SUPFAM" id="SSF52317">
    <property type="entry name" value="Class I glutamine amidotransferase-like"/>
    <property type="match status" value="1"/>
</dbReference>
<sequence length="227" mass="24020">MSLQIAVLAFPGMQPQDAIGPYDVFASIPNAKVYLVAKTTEPLTANGGLTLTPKVTFDNCPALDVLCVPGGFGVVEVLSDQETLDFVRKRAAEVRYMTSVCNGALILCAAGLLKGRRATTHWMSLQHLPAFGAVPIQERTVRDGNIFSGGGVTAGIDMALTVAAELVGVEMAQTIQLVMEYAPDPPFEGAGSPKTAPAALVERAHQMSSAYEEKEKKAVMQAAKRLG</sequence>
<gene>
    <name evidence="2" type="ORF">DdX_19290</name>
</gene>
<accession>A0AAD4MJM4</accession>
<dbReference type="InterPro" id="IPR052158">
    <property type="entry name" value="INH-QAR"/>
</dbReference>
<dbReference type="Gene3D" id="3.40.50.880">
    <property type="match status" value="1"/>
</dbReference>
<dbReference type="GO" id="GO:0006355">
    <property type="term" value="P:regulation of DNA-templated transcription"/>
    <property type="evidence" value="ECO:0007669"/>
    <property type="project" value="TreeGrafter"/>
</dbReference>
<dbReference type="InterPro" id="IPR002818">
    <property type="entry name" value="DJ-1/PfpI"/>
</dbReference>
<dbReference type="PANTHER" id="PTHR43130:SF2">
    <property type="entry name" value="DJ-1_PFPI DOMAIN-CONTAINING PROTEIN"/>
    <property type="match status" value="1"/>
</dbReference>
<protein>
    <submittedName>
        <fullName evidence="2">DJ-1/PfpI family domain-containing protein</fullName>
    </submittedName>
</protein>
<dbReference type="Proteomes" id="UP001201812">
    <property type="component" value="Unassembled WGS sequence"/>
</dbReference>
<proteinExistence type="predicted"/>
<dbReference type="InterPro" id="IPR029062">
    <property type="entry name" value="Class_I_gatase-like"/>
</dbReference>